<dbReference type="Proteomes" id="UP001589774">
    <property type="component" value="Unassembled WGS sequence"/>
</dbReference>
<protein>
    <submittedName>
        <fullName evidence="2">BLUF domain-containing protein</fullName>
    </submittedName>
</protein>
<dbReference type="RefSeq" id="WP_130856324.1">
    <property type="nucleotide sequence ID" value="NZ_JBHLWO010000001.1"/>
</dbReference>
<name>A0ABV6HHC8_9SPHI</name>
<evidence type="ECO:0000313" key="3">
    <source>
        <dbReference type="Proteomes" id="UP001589774"/>
    </source>
</evidence>
<dbReference type="InterPro" id="IPR036046">
    <property type="entry name" value="Acylphosphatase-like_dom_sf"/>
</dbReference>
<accession>A0ABV6HHC8</accession>
<dbReference type="InterPro" id="IPR007024">
    <property type="entry name" value="BLUF_domain"/>
</dbReference>
<gene>
    <name evidence="2" type="ORF">ACFFI0_08110</name>
</gene>
<reference evidence="2 3" key="1">
    <citation type="submission" date="2024-09" db="EMBL/GenBank/DDBJ databases">
        <authorList>
            <person name="Sun Q."/>
            <person name="Mori K."/>
        </authorList>
    </citation>
    <scope>NUCLEOTIDE SEQUENCE [LARGE SCALE GENOMIC DNA]</scope>
    <source>
        <strain evidence="2 3">CCM 7765</strain>
    </source>
</reference>
<dbReference type="SMART" id="SM01034">
    <property type="entry name" value="BLUF"/>
    <property type="match status" value="1"/>
</dbReference>
<keyword evidence="3" id="KW-1185">Reference proteome</keyword>
<dbReference type="PROSITE" id="PS50925">
    <property type="entry name" value="BLUF"/>
    <property type="match status" value="1"/>
</dbReference>
<dbReference type="Pfam" id="PF04940">
    <property type="entry name" value="BLUF"/>
    <property type="match status" value="1"/>
</dbReference>
<comment type="caution">
    <text evidence="2">The sequence shown here is derived from an EMBL/GenBank/DDBJ whole genome shotgun (WGS) entry which is preliminary data.</text>
</comment>
<sequence>MKEETYQLIYTSQATSLLSVDQLRKIDQKATFYNPIHDITGILLYAEGLFSSKLQGRFLGVLEGSFEALEKLARIIQKDGRHFNLVVLYMGLREHRDYIRWRLGYRKKENKNDIISLDEFFDIDLLFAENDLEKEQYLSQFIYFENYGNSMSGA</sequence>
<feature type="domain" description="BLUF" evidence="1">
    <location>
        <begin position="5"/>
        <end position="104"/>
    </location>
</feature>
<evidence type="ECO:0000259" key="1">
    <source>
        <dbReference type="PROSITE" id="PS50925"/>
    </source>
</evidence>
<proteinExistence type="predicted"/>
<dbReference type="SUPFAM" id="SSF54975">
    <property type="entry name" value="Acylphosphatase/BLUF domain-like"/>
    <property type="match status" value="1"/>
</dbReference>
<dbReference type="Gene3D" id="3.30.70.100">
    <property type="match status" value="1"/>
</dbReference>
<organism evidence="2 3">
    <name type="scientific">Olivibacter oleidegradans</name>
    <dbReference type="NCBI Taxonomy" id="760123"/>
    <lineage>
        <taxon>Bacteria</taxon>
        <taxon>Pseudomonadati</taxon>
        <taxon>Bacteroidota</taxon>
        <taxon>Sphingobacteriia</taxon>
        <taxon>Sphingobacteriales</taxon>
        <taxon>Sphingobacteriaceae</taxon>
        <taxon>Olivibacter</taxon>
    </lineage>
</organism>
<evidence type="ECO:0000313" key="2">
    <source>
        <dbReference type="EMBL" id="MFC0318270.1"/>
    </source>
</evidence>
<dbReference type="EMBL" id="JBHLWO010000001">
    <property type="protein sequence ID" value="MFC0318270.1"/>
    <property type="molecule type" value="Genomic_DNA"/>
</dbReference>